<proteinExistence type="predicted"/>
<dbReference type="AlphaFoldDB" id="A0AAV7URF7"/>
<dbReference type="EMBL" id="JANPWB010000004">
    <property type="protein sequence ID" value="KAJ1191635.1"/>
    <property type="molecule type" value="Genomic_DNA"/>
</dbReference>
<dbReference type="Proteomes" id="UP001066276">
    <property type="component" value="Chromosome 2_2"/>
</dbReference>
<evidence type="ECO:0000313" key="2">
    <source>
        <dbReference type="Proteomes" id="UP001066276"/>
    </source>
</evidence>
<reference evidence="1" key="1">
    <citation type="journal article" date="2022" name="bioRxiv">
        <title>Sequencing and chromosome-scale assembly of the giantPleurodeles waltlgenome.</title>
        <authorList>
            <person name="Brown T."/>
            <person name="Elewa A."/>
            <person name="Iarovenko S."/>
            <person name="Subramanian E."/>
            <person name="Araus A.J."/>
            <person name="Petzold A."/>
            <person name="Susuki M."/>
            <person name="Suzuki K.-i.T."/>
            <person name="Hayashi T."/>
            <person name="Toyoda A."/>
            <person name="Oliveira C."/>
            <person name="Osipova E."/>
            <person name="Leigh N.D."/>
            <person name="Simon A."/>
            <person name="Yun M.H."/>
        </authorList>
    </citation>
    <scope>NUCLEOTIDE SEQUENCE</scope>
    <source>
        <strain evidence="1">20211129_DDA</strain>
        <tissue evidence="1">Liver</tissue>
    </source>
</reference>
<evidence type="ECO:0000313" key="1">
    <source>
        <dbReference type="EMBL" id="KAJ1191635.1"/>
    </source>
</evidence>
<name>A0AAV7URF7_PLEWA</name>
<keyword evidence="2" id="KW-1185">Reference proteome</keyword>
<comment type="caution">
    <text evidence="1">The sequence shown here is derived from an EMBL/GenBank/DDBJ whole genome shotgun (WGS) entry which is preliminary data.</text>
</comment>
<accession>A0AAV7URF7</accession>
<organism evidence="1 2">
    <name type="scientific">Pleurodeles waltl</name>
    <name type="common">Iberian ribbed newt</name>
    <dbReference type="NCBI Taxonomy" id="8319"/>
    <lineage>
        <taxon>Eukaryota</taxon>
        <taxon>Metazoa</taxon>
        <taxon>Chordata</taxon>
        <taxon>Craniata</taxon>
        <taxon>Vertebrata</taxon>
        <taxon>Euteleostomi</taxon>
        <taxon>Amphibia</taxon>
        <taxon>Batrachia</taxon>
        <taxon>Caudata</taxon>
        <taxon>Salamandroidea</taxon>
        <taxon>Salamandridae</taxon>
        <taxon>Pleurodelinae</taxon>
        <taxon>Pleurodeles</taxon>
    </lineage>
</organism>
<sequence length="186" mass="20801">MCVEGQPMSRVAAGVTVAVIPCLRLHPEAKSGWQLNGRSRSRYRRAASGALRKCFIMPLSKGIDFQQSIKKVFYYAIVKRNRLPTKIMYFSYWHGRRKSTAPLRLLQEASRLDLLAENMCVEGQPMSRVAAGVTVAVIPCLRLHPEAKSGWQLNGRSRSRYRRAASGVRAGCALHMQEQAAQAKPC</sequence>
<gene>
    <name evidence="1" type="ORF">NDU88_000951</name>
</gene>
<protein>
    <submittedName>
        <fullName evidence="1">Uncharacterized protein</fullName>
    </submittedName>
</protein>